<feature type="region of interest" description="Disordered" evidence="1">
    <location>
        <begin position="57"/>
        <end position="78"/>
    </location>
</feature>
<comment type="caution">
    <text evidence="2">The sequence shown here is derived from an EMBL/GenBank/DDBJ whole genome shotgun (WGS) entry which is preliminary data.</text>
</comment>
<dbReference type="EMBL" id="CAJNNV010003698">
    <property type="protein sequence ID" value="CAE8589438.1"/>
    <property type="molecule type" value="Genomic_DNA"/>
</dbReference>
<sequence length="110" mass="12153">MTELSKNTNKQPTHQTTNQTTKCAAGASQQHPDHILKLQHHSQHEVHRRRLLETATVPTIGRGEINGRQPLQRRPTVRRTPTRIAAALAGIMARLTPFLAAPDSGAADRD</sequence>
<protein>
    <submittedName>
        <fullName evidence="2">Uncharacterized protein</fullName>
    </submittedName>
</protein>
<reference evidence="2" key="1">
    <citation type="submission" date="2021-02" db="EMBL/GenBank/DDBJ databases">
        <authorList>
            <person name="Dougan E. K."/>
            <person name="Rhodes N."/>
            <person name="Thang M."/>
            <person name="Chan C."/>
        </authorList>
    </citation>
    <scope>NUCLEOTIDE SEQUENCE</scope>
</reference>
<keyword evidence="3" id="KW-1185">Reference proteome</keyword>
<dbReference type="AlphaFoldDB" id="A0A813DUV2"/>
<feature type="compositionally biased region" description="Polar residues" evidence="1">
    <location>
        <begin position="1"/>
        <end position="30"/>
    </location>
</feature>
<feature type="region of interest" description="Disordered" evidence="1">
    <location>
        <begin position="1"/>
        <end position="33"/>
    </location>
</feature>
<evidence type="ECO:0000313" key="3">
    <source>
        <dbReference type="Proteomes" id="UP000654075"/>
    </source>
</evidence>
<organism evidence="2 3">
    <name type="scientific">Polarella glacialis</name>
    <name type="common">Dinoflagellate</name>
    <dbReference type="NCBI Taxonomy" id="89957"/>
    <lineage>
        <taxon>Eukaryota</taxon>
        <taxon>Sar</taxon>
        <taxon>Alveolata</taxon>
        <taxon>Dinophyceae</taxon>
        <taxon>Suessiales</taxon>
        <taxon>Suessiaceae</taxon>
        <taxon>Polarella</taxon>
    </lineage>
</organism>
<evidence type="ECO:0000313" key="2">
    <source>
        <dbReference type="EMBL" id="CAE8589438.1"/>
    </source>
</evidence>
<name>A0A813DUV2_POLGL</name>
<accession>A0A813DUV2</accession>
<gene>
    <name evidence="2" type="ORF">PGLA1383_LOCUS8202</name>
</gene>
<proteinExistence type="predicted"/>
<evidence type="ECO:0000256" key="1">
    <source>
        <dbReference type="SAM" id="MobiDB-lite"/>
    </source>
</evidence>
<dbReference type="Proteomes" id="UP000654075">
    <property type="component" value="Unassembled WGS sequence"/>
</dbReference>